<dbReference type="InterPro" id="IPR007553">
    <property type="entry name" value="2-thiour_desulf"/>
</dbReference>
<sequence>MYFVSACLVGENCRYDGNNSYSKRVTEFLSDKEYIAMCPEELGGLTTPRAPSSFIGGTGEDVLLGSAKIIDADKKERTREFIKGAERSLSAIRERGITHAILKERSPSCGVREVYLKGKRVEGMGVTAALFTRESIVILSDEEI</sequence>
<evidence type="ECO:0000313" key="2">
    <source>
        <dbReference type="Proteomes" id="UP000809273"/>
    </source>
</evidence>
<dbReference type="PANTHER" id="PTHR30087">
    <property type="entry name" value="INNER MEMBRANE PROTEIN"/>
    <property type="match status" value="1"/>
</dbReference>
<dbReference type="AlphaFoldDB" id="A0A9D8KDI6"/>
<comment type="caution">
    <text evidence="1">The sequence shown here is derived from an EMBL/GenBank/DDBJ whole genome shotgun (WGS) entry which is preliminary data.</text>
</comment>
<name>A0A9D8KDI6_9DELT</name>
<protein>
    <submittedName>
        <fullName evidence="1">DUF523 domain-containing protein</fullName>
    </submittedName>
</protein>
<gene>
    <name evidence="1" type="ORF">JW984_03060</name>
</gene>
<dbReference type="EMBL" id="JAFGIX010000014">
    <property type="protein sequence ID" value="MBN1572158.1"/>
    <property type="molecule type" value="Genomic_DNA"/>
</dbReference>
<reference evidence="1" key="1">
    <citation type="journal article" date="2021" name="Environ. Microbiol.">
        <title>Genomic characterization of three novel Desulfobacterota classes expand the metabolic and phylogenetic diversity of the phylum.</title>
        <authorList>
            <person name="Murphy C.L."/>
            <person name="Biggerstaff J."/>
            <person name="Eichhorn A."/>
            <person name="Ewing E."/>
            <person name="Shahan R."/>
            <person name="Soriano D."/>
            <person name="Stewart S."/>
            <person name="VanMol K."/>
            <person name="Walker R."/>
            <person name="Walters P."/>
            <person name="Elshahed M.S."/>
            <person name="Youssef N.H."/>
        </authorList>
    </citation>
    <scope>NUCLEOTIDE SEQUENCE</scope>
    <source>
        <strain evidence="1">Zod_Metabat.24</strain>
    </source>
</reference>
<proteinExistence type="predicted"/>
<organism evidence="1 2">
    <name type="scientific">Candidatus Zymogenus saltonus</name>
    <dbReference type="NCBI Taxonomy" id="2844893"/>
    <lineage>
        <taxon>Bacteria</taxon>
        <taxon>Deltaproteobacteria</taxon>
        <taxon>Candidatus Zymogenia</taxon>
        <taxon>Candidatus Zymogeniales</taxon>
        <taxon>Candidatus Zymogenaceae</taxon>
        <taxon>Candidatus Zymogenus</taxon>
    </lineage>
</organism>
<accession>A0A9D8KDI6</accession>
<dbReference type="PANTHER" id="PTHR30087:SF1">
    <property type="entry name" value="HYPOTHETICAL CYTOSOLIC PROTEIN"/>
    <property type="match status" value="1"/>
</dbReference>
<dbReference type="Pfam" id="PF04463">
    <property type="entry name" value="2-thiour_desulf"/>
    <property type="match status" value="1"/>
</dbReference>
<dbReference type="Proteomes" id="UP000809273">
    <property type="component" value="Unassembled WGS sequence"/>
</dbReference>
<reference evidence="1" key="2">
    <citation type="submission" date="2021-01" db="EMBL/GenBank/DDBJ databases">
        <authorList>
            <person name="Hahn C.R."/>
            <person name="Youssef N.H."/>
            <person name="Elshahed M."/>
        </authorList>
    </citation>
    <scope>NUCLEOTIDE SEQUENCE</scope>
    <source>
        <strain evidence="1">Zod_Metabat.24</strain>
    </source>
</reference>
<evidence type="ECO:0000313" key="1">
    <source>
        <dbReference type="EMBL" id="MBN1572158.1"/>
    </source>
</evidence>